<organism evidence="1 2">
    <name type="scientific">Araneus ventricosus</name>
    <name type="common">Orbweaver spider</name>
    <name type="synonym">Epeira ventricosa</name>
    <dbReference type="NCBI Taxonomy" id="182803"/>
    <lineage>
        <taxon>Eukaryota</taxon>
        <taxon>Metazoa</taxon>
        <taxon>Ecdysozoa</taxon>
        <taxon>Arthropoda</taxon>
        <taxon>Chelicerata</taxon>
        <taxon>Arachnida</taxon>
        <taxon>Araneae</taxon>
        <taxon>Araneomorphae</taxon>
        <taxon>Entelegynae</taxon>
        <taxon>Araneoidea</taxon>
        <taxon>Araneidae</taxon>
        <taxon>Araneus</taxon>
    </lineage>
</organism>
<evidence type="ECO:0000313" key="1">
    <source>
        <dbReference type="EMBL" id="GBM66898.1"/>
    </source>
</evidence>
<name>A0A4Y2HNP8_ARAVE</name>
<accession>A0A4Y2HNP8</accession>
<gene>
    <name evidence="1" type="ORF">AVEN_263955_1</name>
</gene>
<evidence type="ECO:0000313" key="2">
    <source>
        <dbReference type="Proteomes" id="UP000499080"/>
    </source>
</evidence>
<dbReference type="AlphaFoldDB" id="A0A4Y2HNP8"/>
<comment type="caution">
    <text evidence="1">The sequence shown here is derived from an EMBL/GenBank/DDBJ whole genome shotgun (WGS) entry which is preliminary data.</text>
</comment>
<proteinExistence type="predicted"/>
<sequence>MATAMWFRLRSSALREDFTCTSTYSFRMDKTKDDWTDQERIEYSLQGIPPNAELRPQSMAKCWYITRMLNGFWQNYTISYEFKTLSP</sequence>
<protein>
    <submittedName>
        <fullName evidence="1">Uncharacterized protein</fullName>
    </submittedName>
</protein>
<reference evidence="1 2" key="1">
    <citation type="journal article" date="2019" name="Sci. Rep.">
        <title>Orb-weaving spider Araneus ventricosus genome elucidates the spidroin gene catalogue.</title>
        <authorList>
            <person name="Kono N."/>
            <person name="Nakamura H."/>
            <person name="Ohtoshi R."/>
            <person name="Moran D.A.P."/>
            <person name="Shinohara A."/>
            <person name="Yoshida Y."/>
            <person name="Fujiwara M."/>
            <person name="Mori M."/>
            <person name="Tomita M."/>
            <person name="Arakawa K."/>
        </authorList>
    </citation>
    <scope>NUCLEOTIDE SEQUENCE [LARGE SCALE GENOMIC DNA]</scope>
</reference>
<dbReference type="Proteomes" id="UP000499080">
    <property type="component" value="Unassembled WGS sequence"/>
</dbReference>
<keyword evidence="2" id="KW-1185">Reference proteome</keyword>
<dbReference type="EMBL" id="BGPR01002051">
    <property type="protein sequence ID" value="GBM66898.1"/>
    <property type="molecule type" value="Genomic_DNA"/>
</dbReference>